<proteinExistence type="predicted"/>
<protein>
    <submittedName>
        <fullName evidence="1">Uncharacterized protein</fullName>
    </submittedName>
</protein>
<name>A0ABQ7W4W8_SOLTU</name>
<comment type="caution">
    <text evidence="1">The sequence shown here is derived from an EMBL/GenBank/DDBJ whole genome shotgun (WGS) entry which is preliminary data.</text>
</comment>
<accession>A0ABQ7W4W8</accession>
<gene>
    <name evidence="1" type="ORF">KY290_007191</name>
</gene>
<dbReference type="Proteomes" id="UP000826656">
    <property type="component" value="Unassembled WGS sequence"/>
</dbReference>
<evidence type="ECO:0000313" key="1">
    <source>
        <dbReference type="EMBL" id="KAH0775780.1"/>
    </source>
</evidence>
<evidence type="ECO:0000313" key="2">
    <source>
        <dbReference type="Proteomes" id="UP000826656"/>
    </source>
</evidence>
<organism evidence="1 2">
    <name type="scientific">Solanum tuberosum</name>
    <name type="common">Potato</name>
    <dbReference type="NCBI Taxonomy" id="4113"/>
    <lineage>
        <taxon>Eukaryota</taxon>
        <taxon>Viridiplantae</taxon>
        <taxon>Streptophyta</taxon>
        <taxon>Embryophyta</taxon>
        <taxon>Tracheophyta</taxon>
        <taxon>Spermatophyta</taxon>
        <taxon>Magnoliopsida</taxon>
        <taxon>eudicotyledons</taxon>
        <taxon>Gunneridae</taxon>
        <taxon>Pentapetalae</taxon>
        <taxon>asterids</taxon>
        <taxon>lamiids</taxon>
        <taxon>Solanales</taxon>
        <taxon>Solanaceae</taxon>
        <taxon>Solanoideae</taxon>
        <taxon>Solaneae</taxon>
        <taxon>Solanum</taxon>
    </lineage>
</organism>
<keyword evidence="2" id="KW-1185">Reference proteome</keyword>
<dbReference type="EMBL" id="JAIVGD010000003">
    <property type="protein sequence ID" value="KAH0775780.1"/>
    <property type="molecule type" value="Genomic_DNA"/>
</dbReference>
<sequence length="64" mass="7549">MILQLLQNKTQEDIGIKVIDGHLFDDIFLYEVAKDMHDEFQELILDVNWDPFHVVEVEEGVSIY</sequence>
<reference evidence="1 2" key="1">
    <citation type="journal article" date="2021" name="bioRxiv">
        <title>Chromosome-scale and haplotype-resolved genome assembly of a tetraploid potato cultivar.</title>
        <authorList>
            <person name="Sun H."/>
            <person name="Jiao W.-B."/>
            <person name="Krause K."/>
            <person name="Campoy J.A."/>
            <person name="Goel M."/>
            <person name="Folz-Donahue K."/>
            <person name="Kukat C."/>
            <person name="Huettel B."/>
            <person name="Schneeberger K."/>
        </authorList>
    </citation>
    <scope>NUCLEOTIDE SEQUENCE [LARGE SCALE GENOMIC DNA]</scope>
    <source>
        <strain evidence="1">SolTubOtavaFocal</strain>
        <tissue evidence="1">Leaves</tissue>
    </source>
</reference>